<comment type="caution">
    <text evidence="1">The sequence shown here is derived from an EMBL/GenBank/DDBJ whole genome shotgun (WGS) entry which is preliminary data.</text>
</comment>
<organism evidence="1 2">
    <name type="scientific">Cereibacter changlensis JA139</name>
    <dbReference type="NCBI Taxonomy" id="1188249"/>
    <lineage>
        <taxon>Bacteria</taxon>
        <taxon>Pseudomonadati</taxon>
        <taxon>Pseudomonadota</taxon>
        <taxon>Alphaproteobacteria</taxon>
        <taxon>Rhodobacterales</taxon>
        <taxon>Paracoccaceae</taxon>
        <taxon>Cereibacter</taxon>
    </lineage>
</organism>
<accession>A0A2T4JXM9</accession>
<gene>
    <name evidence="1" type="ORF">C5F48_06615</name>
</gene>
<dbReference type="EMBL" id="PZKG01000020">
    <property type="protein sequence ID" value="PTE22513.1"/>
    <property type="molecule type" value="Genomic_DNA"/>
</dbReference>
<sequence length="104" mass="12139">MSHDYGAQRADTYKTFAEIGKNESWPKKAVVVFQFYPEDIEAKWAAVEKALRAKGFRTSHDEHLLDARIGPIDINPDEIWRYERMATEAALPFEFYPEGWELDD</sequence>
<name>A0A2T4JXM9_9RHOB</name>
<dbReference type="Proteomes" id="UP000241010">
    <property type="component" value="Unassembled WGS sequence"/>
</dbReference>
<dbReference type="OrthoDB" id="7630283at2"/>
<keyword evidence="2" id="KW-1185">Reference proteome</keyword>
<proteinExistence type="predicted"/>
<dbReference type="RefSeq" id="WP_107663123.1">
    <property type="nucleotide sequence ID" value="NZ_PZKG01000020.1"/>
</dbReference>
<protein>
    <submittedName>
        <fullName evidence="1">Uncharacterized protein</fullName>
    </submittedName>
</protein>
<reference evidence="1 2" key="1">
    <citation type="submission" date="2018-03" db="EMBL/GenBank/DDBJ databases">
        <title>Cereibacter changlensis.</title>
        <authorList>
            <person name="Meyer T.E."/>
            <person name="Miller S."/>
            <person name="Lodha T."/>
            <person name="Gandham S."/>
            <person name="Chintalapati S."/>
            <person name="Chintalapati V.R."/>
        </authorList>
    </citation>
    <scope>NUCLEOTIDE SEQUENCE [LARGE SCALE GENOMIC DNA]</scope>
    <source>
        <strain evidence="1 2">JA139</strain>
    </source>
</reference>
<evidence type="ECO:0000313" key="1">
    <source>
        <dbReference type="EMBL" id="PTE22513.1"/>
    </source>
</evidence>
<dbReference type="AlphaFoldDB" id="A0A2T4JXM9"/>
<evidence type="ECO:0000313" key="2">
    <source>
        <dbReference type="Proteomes" id="UP000241010"/>
    </source>
</evidence>